<name>A0A9R1RD13_TRITD</name>
<accession>A0A9R1RD13</accession>
<proteinExistence type="predicted"/>
<dbReference type="EMBL" id="LT934113">
    <property type="protein sequence ID" value="VAH36915.1"/>
    <property type="molecule type" value="Genomic_DNA"/>
</dbReference>
<organism evidence="1 2">
    <name type="scientific">Triticum turgidum subsp. durum</name>
    <name type="common">Durum wheat</name>
    <name type="synonym">Triticum durum</name>
    <dbReference type="NCBI Taxonomy" id="4567"/>
    <lineage>
        <taxon>Eukaryota</taxon>
        <taxon>Viridiplantae</taxon>
        <taxon>Streptophyta</taxon>
        <taxon>Embryophyta</taxon>
        <taxon>Tracheophyta</taxon>
        <taxon>Spermatophyta</taxon>
        <taxon>Magnoliopsida</taxon>
        <taxon>Liliopsida</taxon>
        <taxon>Poales</taxon>
        <taxon>Poaceae</taxon>
        <taxon>BOP clade</taxon>
        <taxon>Pooideae</taxon>
        <taxon>Triticodae</taxon>
        <taxon>Triticeae</taxon>
        <taxon>Triticinae</taxon>
        <taxon>Triticum</taxon>
    </lineage>
</organism>
<reference evidence="1 2" key="1">
    <citation type="submission" date="2017-09" db="EMBL/GenBank/DDBJ databases">
        <authorList>
            <consortium name="International Durum Wheat Genome Sequencing Consortium (IDWGSC)"/>
            <person name="Milanesi L."/>
        </authorList>
    </citation>
    <scope>NUCLEOTIDE SEQUENCE [LARGE SCALE GENOMIC DNA]</scope>
    <source>
        <strain evidence="2">cv. Svevo</strain>
    </source>
</reference>
<dbReference type="AlphaFoldDB" id="A0A9R1RD13"/>
<sequence>MFLEGCKEDSESEVTGNILWDVGPEGTEKASSVLVTALRSFREALVKDGEANVAEIDAFLLSVDAEDEKNSLVSKITALDELLITVRDRVLRVGADSEFYGQKTETESWWEMCKGKLRRAFFFAS</sequence>
<keyword evidence="2" id="KW-1185">Reference proteome</keyword>
<evidence type="ECO:0000313" key="1">
    <source>
        <dbReference type="EMBL" id="VAH36915.1"/>
    </source>
</evidence>
<evidence type="ECO:0000313" key="2">
    <source>
        <dbReference type="Proteomes" id="UP000324705"/>
    </source>
</evidence>
<dbReference type="Gramene" id="TRITD2Av1G263560.2">
    <property type="protein sequence ID" value="TRITD2Av1G263560.2"/>
    <property type="gene ID" value="TRITD2Av1G263560"/>
</dbReference>
<dbReference type="Proteomes" id="UP000324705">
    <property type="component" value="Chromosome 2A"/>
</dbReference>
<protein>
    <submittedName>
        <fullName evidence="1">Uncharacterized protein</fullName>
    </submittedName>
</protein>
<gene>
    <name evidence="1" type="ORF">TRITD_2Av1G263560</name>
</gene>